<evidence type="ECO:0000259" key="2">
    <source>
        <dbReference type="Pfam" id="PF13231"/>
    </source>
</evidence>
<feature type="transmembrane region" description="Helical" evidence="1">
    <location>
        <begin position="108"/>
        <end position="128"/>
    </location>
</feature>
<name>M7N816_9BACT</name>
<dbReference type="RefSeq" id="WP_009193423.1">
    <property type="nucleotide sequence ID" value="NZ_AODQ01000001.1"/>
</dbReference>
<gene>
    <name evidence="3" type="ORF">ADICEAN_00009</name>
</gene>
<dbReference type="OrthoDB" id="1491458at2"/>
<comment type="caution">
    <text evidence="3">The sequence shown here is derived from an EMBL/GenBank/DDBJ whole genome shotgun (WGS) entry which is preliminary data.</text>
</comment>
<accession>M7N816</accession>
<dbReference type="eggNOG" id="COG1287">
    <property type="taxonomic scope" value="Bacteria"/>
</dbReference>
<keyword evidence="1" id="KW-1133">Transmembrane helix</keyword>
<dbReference type="InterPro" id="IPR038731">
    <property type="entry name" value="RgtA/B/C-like"/>
</dbReference>
<feature type="transmembrane region" description="Helical" evidence="1">
    <location>
        <begin position="27"/>
        <end position="47"/>
    </location>
</feature>
<feature type="transmembrane region" description="Helical" evidence="1">
    <location>
        <begin position="186"/>
        <end position="216"/>
    </location>
</feature>
<feature type="transmembrane region" description="Helical" evidence="1">
    <location>
        <begin position="84"/>
        <end position="101"/>
    </location>
</feature>
<feature type="domain" description="Glycosyltransferase RgtA/B/C/D-like" evidence="2">
    <location>
        <begin position="84"/>
        <end position="239"/>
    </location>
</feature>
<feature type="transmembrane region" description="Helical" evidence="1">
    <location>
        <begin position="336"/>
        <end position="356"/>
    </location>
</feature>
<feature type="transmembrane region" description="Helical" evidence="1">
    <location>
        <begin position="310"/>
        <end position="329"/>
    </location>
</feature>
<feature type="transmembrane region" description="Helical" evidence="1">
    <location>
        <begin position="228"/>
        <end position="245"/>
    </location>
</feature>
<keyword evidence="4" id="KW-1185">Reference proteome</keyword>
<evidence type="ECO:0000313" key="3">
    <source>
        <dbReference type="EMBL" id="EMR04738.1"/>
    </source>
</evidence>
<feature type="transmembrane region" description="Helical" evidence="1">
    <location>
        <begin position="134"/>
        <end position="152"/>
    </location>
</feature>
<keyword evidence="1" id="KW-0812">Transmembrane</keyword>
<sequence length="572" mass="66475">MLYSFNVAKPVADQALPEDTLSTRQDALLWTLVWAVLGAGVFLRLFHYFDNRSLWVDEIYLMTSVLKMGFLELTTPALDYQQKAPIGFLWLVKASALLFGIGEKSLRLVPLLAGLASLIVFLPVARFFLKPLGVLVAMGVLAFAPPLVYHAVEAKQYGMEMFTTILSLYLYTVYHKRFDYRSLLMWGFWGALILWFSYASIFVLVGIAGGVSLYFLIKKQWTPLLRSMIPFSLWAVSFLLNYFLFTHKHAEQEWLVAWFRVREGFFPIPFYSLAGIKWIFQSLYRTLEYPLGVMWNAEPFNTIENGPIRVMLKMPLFMFGFWALGLLYFMRRNLKVFFILLFPLLLTLAATLLEFYPYYERLLVFLAPLPILLIAKGCERFTSFFAKGAKWRYIFPLIVLFWPMWSSAKQLVNPKLFGDYKYSNYREALLYVHEHYQEGDIVYVYWNIEHAYHYYKKAYGLTYEMVELTDRKHTVSNKEEYMASYAPQFAAAQGKQRVWFIYERFLMLNIGDYDNDPAWYHAEDVKGGQAPLQKFRSMGRELESHLYPNAGVSLFDLQQPPAPASGAAAPAL</sequence>
<feature type="transmembrane region" description="Helical" evidence="1">
    <location>
        <begin position="157"/>
        <end position="174"/>
    </location>
</feature>
<keyword evidence="1" id="KW-0472">Membrane</keyword>
<dbReference type="Pfam" id="PF13231">
    <property type="entry name" value="PMT_2"/>
    <property type="match status" value="1"/>
</dbReference>
<dbReference type="EMBL" id="AODQ01000001">
    <property type="protein sequence ID" value="EMR04738.1"/>
    <property type="molecule type" value="Genomic_DNA"/>
</dbReference>
<reference evidence="3 4" key="1">
    <citation type="journal article" date="2013" name="Genome Announc.">
        <title>Draft Genome Sequence of Cesiribacter andamanensis Strain AMV16T, Isolated from a Soil Sample from a Mud Volcano in the Andaman Islands, India.</title>
        <authorList>
            <person name="Shivaji S."/>
            <person name="Ara S."/>
            <person name="Begum Z."/>
            <person name="Srinivas T.N."/>
            <person name="Singh A."/>
            <person name="Kumar Pinnaka A."/>
        </authorList>
    </citation>
    <scope>NUCLEOTIDE SEQUENCE [LARGE SCALE GENOMIC DNA]</scope>
    <source>
        <strain evidence="3 4">AMV16</strain>
    </source>
</reference>
<organism evidence="3 4">
    <name type="scientific">Cesiribacter andamanensis AMV16</name>
    <dbReference type="NCBI Taxonomy" id="1279009"/>
    <lineage>
        <taxon>Bacteria</taxon>
        <taxon>Pseudomonadati</taxon>
        <taxon>Bacteroidota</taxon>
        <taxon>Cytophagia</taxon>
        <taxon>Cytophagales</taxon>
        <taxon>Cesiribacteraceae</taxon>
        <taxon>Cesiribacter</taxon>
    </lineage>
</organism>
<evidence type="ECO:0000256" key="1">
    <source>
        <dbReference type="SAM" id="Phobius"/>
    </source>
</evidence>
<proteinExistence type="predicted"/>
<evidence type="ECO:0000313" key="4">
    <source>
        <dbReference type="Proteomes" id="UP000011910"/>
    </source>
</evidence>
<dbReference type="STRING" id="1279009.ADICEAN_00009"/>
<protein>
    <submittedName>
        <fullName evidence="3">Putative membrane protein</fullName>
    </submittedName>
</protein>
<dbReference type="Proteomes" id="UP000011910">
    <property type="component" value="Unassembled WGS sequence"/>
</dbReference>
<dbReference type="AlphaFoldDB" id="M7N816"/>